<sequence length="98" mass="11454">MLITSLILITNINNVDGQFFTKTSKSIPRMGRKADNSLIMEPLDSSESINDHDRIPSWNEQQQQQQQSSPLKHQHRTNLLYRLFVQLARLFRQSPQAY</sequence>
<organism evidence="2 3">
    <name type="scientific">Euroglyphus maynei</name>
    <name type="common">Mayne's house dust mite</name>
    <dbReference type="NCBI Taxonomy" id="6958"/>
    <lineage>
        <taxon>Eukaryota</taxon>
        <taxon>Metazoa</taxon>
        <taxon>Ecdysozoa</taxon>
        <taxon>Arthropoda</taxon>
        <taxon>Chelicerata</taxon>
        <taxon>Arachnida</taxon>
        <taxon>Acari</taxon>
        <taxon>Acariformes</taxon>
        <taxon>Sarcoptiformes</taxon>
        <taxon>Astigmata</taxon>
        <taxon>Psoroptidia</taxon>
        <taxon>Analgoidea</taxon>
        <taxon>Pyroglyphidae</taxon>
        <taxon>Pyroglyphinae</taxon>
        <taxon>Euroglyphus</taxon>
    </lineage>
</organism>
<dbReference type="Proteomes" id="UP000194236">
    <property type="component" value="Unassembled WGS sequence"/>
</dbReference>
<evidence type="ECO:0000256" key="1">
    <source>
        <dbReference type="SAM" id="MobiDB-lite"/>
    </source>
</evidence>
<evidence type="ECO:0000313" key="2">
    <source>
        <dbReference type="EMBL" id="OTF78432.1"/>
    </source>
</evidence>
<reference evidence="2 3" key="1">
    <citation type="submission" date="2017-03" db="EMBL/GenBank/DDBJ databases">
        <title>Genome Survey of Euroglyphus maynei.</title>
        <authorList>
            <person name="Arlian L.G."/>
            <person name="Morgan M.S."/>
            <person name="Rider S.D."/>
        </authorList>
    </citation>
    <scope>NUCLEOTIDE SEQUENCE [LARGE SCALE GENOMIC DNA]</scope>
    <source>
        <strain evidence="2">Arlian Lab</strain>
        <tissue evidence="2">Whole body</tissue>
    </source>
</reference>
<evidence type="ECO:0000313" key="3">
    <source>
        <dbReference type="Proteomes" id="UP000194236"/>
    </source>
</evidence>
<comment type="caution">
    <text evidence="2">The sequence shown here is derived from an EMBL/GenBank/DDBJ whole genome shotgun (WGS) entry which is preliminary data.</text>
</comment>
<keyword evidence="3" id="KW-1185">Reference proteome</keyword>
<accession>A0A1Y3BC32</accession>
<dbReference type="AlphaFoldDB" id="A0A1Y3BC32"/>
<dbReference type="OrthoDB" id="10060468at2759"/>
<dbReference type="EMBL" id="MUJZ01027966">
    <property type="protein sequence ID" value="OTF78432.1"/>
    <property type="molecule type" value="Genomic_DNA"/>
</dbReference>
<feature type="region of interest" description="Disordered" evidence="1">
    <location>
        <begin position="31"/>
        <end position="74"/>
    </location>
</feature>
<name>A0A1Y3BC32_EURMA</name>
<proteinExistence type="predicted"/>
<gene>
    <name evidence="2" type="ORF">BLA29_005356</name>
</gene>
<protein>
    <submittedName>
        <fullName evidence="2">Uncharacterized protein</fullName>
    </submittedName>
</protein>